<dbReference type="STRING" id="1524460.IX84_24480"/>
<dbReference type="InterPro" id="IPR023828">
    <property type="entry name" value="Peptidase_S8_Ser-AS"/>
</dbReference>
<evidence type="ECO:0000256" key="7">
    <source>
        <dbReference type="SAM" id="Phobius"/>
    </source>
</evidence>
<dbReference type="Pfam" id="PF00082">
    <property type="entry name" value="Peptidase_S8"/>
    <property type="match status" value="1"/>
</dbReference>
<dbReference type="PROSITE" id="PS00137">
    <property type="entry name" value="SUBTILASE_HIS"/>
    <property type="match status" value="1"/>
</dbReference>
<evidence type="ECO:0000256" key="4">
    <source>
        <dbReference type="ARBA" id="ARBA00022825"/>
    </source>
</evidence>
<evidence type="ECO:0000256" key="2">
    <source>
        <dbReference type="ARBA" id="ARBA00022670"/>
    </source>
</evidence>
<accession>A0A098S1Y3</accession>
<keyword evidence="3 5" id="KW-0378">Hydrolase</keyword>
<comment type="similarity">
    <text evidence="1 5 6">Belongs to the peptidase S8 family.</text>
</comment>
<dbReference type="PROSITE" id="PS00138">
    <property type="entry name" value="SUBTILASE_SER"/>
    <property type="match status" value="1"/>
</dbReference>
<evidence type="ECO:0000313" key="10">
    <source>
        <dbReference type="Proteomes" id="UP000029736"/>
    </source>
</evidence>
<dbReference type="InterPro" id="IPR050131">
    <property type="entry name" value="Peptidase_S8_subtilisin-like"/>
</dbReference>
<dbReference type="PANTHER" id="PTHR43806">
    <property type="entry name" value="PEPTIDASE S8"/>
    <property type="match status" value="1"/>
</dbReference>
<keyword evidence="4 5" id="KW-0720">Serine protease</keyword>
<keyword evidence="2 5" id="KW-0645">Protease</keyword>
<proteinExistence type="inferred from homology"/>
<dbReference type="GO" id="GO:0004252">
    <property type="term" value="F:serine-type endopeptidase activity"/>
    <property type="evidence" value="ECO:0007669"/>
    <property type="project" value="UniProtKB-UniRule"/>
</dbReference>
<dbReference type="EMBL" id="JPOS01000083">
    <property type="protein sequence ID" value="KGE85798.1"/>
    <property type="molecule type" value="Genomic_DNA"/>
</dbReference>
<dbReference type="PRINTS" id="PR00723">
    <property type="entry name" value="SUBTILISIN"/>
</dbReference>
<keyword evidence="7" id="KW-0812">Transmembrane</keyword>
<keyword evidence="7" id="KW-1133">Transmembrane helix</keyword>
<feature type="transmembrane region" description="Helical" evidence="7">
    <location>
        <begin position="29"/>
        <end position="48"/>
    </location>
</feature>
<dbReference type="InterPro" id="IPR036852">
    <property type="entry name" value="Peptidase_S8/S53_dom_sf"/>
</dbReference>
<dbReference type="InterPro" id="IPR022398">
    <property type="entry name" value="Peptidase_S8_His-AS"/>
</dbReference>
<dbReference type="InterPro" id="IPR015500">
    <property type="entry name" value="Peptidase_S8_subtilisin-rel"/>
</dbReference>
<dbReference type="InterPro" id="IPR000209">
    <property type="entry name" value="Peptidase_S8/S53_dom"/>
</dbReference>
<evidence type="ECO:0000313" key="9">
    <source>
        <dbReference type="EMBL" id="KGE85798.1"/>
    </source>
</evidence>
<comment type="caution">
    <text evidence="9">The sequence shown here is derived from an EMBL/GenBank/DDBJ whole genome shotgun (WGS) entry which is preliminary data.</text>
</comment>
<feature type="domain" description="Peptidase S8/S53" evidence="8">
    <location>
        <begin position="249"/>
        <end position="482"/>
    </location>
</feature>
<feature type="transmembrane region" description="Helical" evidence="7">
    <location>
        <begin position="80"/>
        <end position="98"/>
    </location>
</feature>
<sequence length="509" mass="54721">MLYPTLYIATTASLALWFLYRSDEERERWLQRIFFGLFLSYALVVFTADVKFGVKLWVLFRDLLVLGLLGTVFQLATHKRLWFMGAALASTVFLAWFVPAQMSGSLRTLEAAPVSYDPDGELLLELAEGADQDVLSTPAYKYDLTFSTAFEVGEADLTELDDYLVVNIPESHLADLEDILNDLRAVPEVDWVEPNERISISPVTGEKLPGVNKKFGVNDPGISELWGFEAMAVNDLYRLLRQQSGKPAKTALIAILDTGVDANHEDLSANYKSLNSTDDNDPRGHGTHCAGIAAAVTNNGIGIASFSPGASYVQVTSIKVLNASGMGTQKSIINGMIKAADAGADVISMSLGGLSNQSKERAYRKAVKYANDKGAIVVAAAGNANRNAKNYVPAAVDGVISVSAVDNELRKAVFSNYVTDLKRGIAAPGVGIYSTIPGNQYDTYNGTSMATPYVAGLIGLMKSFKPGLTTDQAYQILNKTGKSTQQTDQTGKLIQPAKAVEQVLSASGG</sequence>
<protein>
    <recommendedName>
        <fullName evidence="8">Peptidase S8/S53 domain-containing protein</fullName>
    </recommendedName>
</protein>
<dbReference type="Proteomes" id="UP000029736">
    <property type="component" value="Unassembled WGS sequence"/>
</dbReference>
<evidence type="ECO:0000256" key="5">
    <source>
        <dbReference type="PROSITE-ProRule" id="PRU01240"/>
    </source>
</evidence>
<dbReference type="Gene3D" id="3.40.50.200">
    <property type="entry name" value="Peptidase S8/S53 domain"/>
    <property type="match status" value="1"/>
</dbReference>
<evidence type="ECO:0000256" key="6">
    <source>
        <dbReference type="RuleBase" id="RU003355"/>
    </source>
</evidence>
<keyword evidence="7" id="KW-0472">Membrane</keyword>
<feature type="transmembrane region" description="Helical" evidence="7">
    <location>
        <begin position="54"/>
        <end position="73"/>
    </location>
</feature>
<dbReference type="RefSeq" id="WP_044226556.1">
    <property type="nucleotide sequence ID" value="NZ_JBKAGJ010000002.1"/>
</dbReference>
<gene>
    <name evidence="9" type="ORF">IX84_24480</name>
</gene>
<dbReference type="OrthoDB" id="9798386at2"/>
<dbReference type="PROSITE" id="PS00136">
    <property type="entry name" value="SUBTILASE_ASP"/>
    <property type="match status" value="1"/>
</dbReference>
<evidence type="ECO:0000256" key="1">
    <source>
        <dbReference type="ARBA" id="ARBA00011073"/>
    </source>
</evidence>
<reference evidence="9 10" key="1">
    <citation type="journal article" date="2014" name="Int. J. Syst. Evol. Microbiol.">
        <title>Phaeodactylibacter xiamenensis gen. nov., sp. nov., a member of the family Saprospiraceae isolated from the marine alga Phaeodactylum tricornutum.</title>
        <authorList>
            <person name="Chen Z.Jr."/>
            <person name="Lei X."/>
            <person name="Lai Q."/>
            <person name="Li Y."/>
            <person name="Zhang B."/>
            <person name="Zhang J."/>
            <person name="Zhang H."/>
            <person name="Yang L."/>
            <person name="Zheng W."/>
            <person name="Tian Y."/>
            <person name="Yu Z."/>
            <person name="Xu H.Jr."/>
            <person name="Zheng T."/>
        </authorList>
    </citation>
    <scope>NUCLEOTIDE SEQUENCE [LARGE SCALE GENOMIC DNA]</scope>
    <source>
        <strain evidence="9 10">KD52</strain>
    </source>
</reference>
<name>A0A098S1Y3_9BACT</name>
<dbReference type="PROSITE" id="PS51892">
    <property type="entry name" value="SUBTILASE"/>
    <property type="match status" value="1"/>
</dbReference>
<organism evidence="9 10">
    <name type="scientific">Phaeodactylibacter xiamenensis</name>
    <dbReference type="NCBI Taxonomy" id="1524460"/>
    <lineage>
        <taxon>Bacteria</taxon>
        <taxon>Pseudomonadati</taxon>
        <taxon>Bacteroidota</taxon>
        <taxon>Saprospiria</taxon>
        <taxon>Saprospirales</taxon>
        <taxon>Haliscomenobacteraceae</taxon>
        <taxon>Phaeodactylibacter</taxon>
    </lineage>
</organism>
<dbReference type="PANTHER" id="PTHR43806:SF11">
    <property type="entry name" value="CEREVISIN-RELATED"/>
    <property type="match status" value="1"/>
</dbReference>
<feature type="active site" description="Charge relay system" evidence="5">
    <location>
        <position position="285"/>
    </location>
</feature>
<dbReference type="GO" id="GO:0006508">
    <property type="term" value="P:proteolysis"/>
    <property type="evidence" value="ECO:0007669"/>
    <property type="project" value="UniProtKB-KW"/>
</dbReference>
<evidence type="ECO:0000259" key="8">
    <source>
        <dbReference type="Pfam" id="PF00082"/>
    </source>
</evidence>
<evidence type="ECO:0000256" key="3">
    <source>
        <dbReference type="ARBA" id="ARBA00022801"/>
    </source>
</evidence>
<dbReference type="AlphaFoldDB" id="A0A098S1Y3"/>
<keyword evidence="10" id="KW-1185">Reference proteome</keyword>
<feature type="active site" description="Charge relay system" evidence="5">
    <location>
        <position position="448"/>
    </location>
</feature>
<feature type="transmembrane region" description="Helical" evidence="7">
    <location>
        <begin position="6"/>
        <end position="22"/>
    </location>
</feature>
<feature type="active site" description="Charge relay system" evidence="5">
    <location>
        <position position="257"/>
    </location>
</feature>
<dbReference type="SUPFAM" id="SSF52743">
    <property type="entry name" value="Subtilisin-like"/>
    <property type="match status" value="1"/>
</dbReference>
<dbReference type="InterPro" id="IPR023827">
    <property type="entry name" value="Peptidase_S8_Asp-AS"/>
</dbReference>